<accession>A0A2P2QX15</accession>
<sequence length="31" mass="3422">MPDAGAPVFSSMISLLLLLSFIFCLMCLFLQ</sequence>
<name>A0A2P2QX15_RHIMU</name>
<feature type="transmembrane region" description="Helical" evidence="1">
    <location>
        <begin position="6"/>
        <end position="30"/>
    </location>
</feature>
<protein>
    <submittedName>
        <fullName evidence="2">Uncharacterized protein</fullName>
    </submittedName>
</protein>
<keyword evidence="1" id="KW-0812">Transmembrane</keyword>
<organism evidence="2">
    <name type="scientific">Rhizophora mucronata</name>
    <name type="common">Asiatic mangrove</name>
    <dbReference type="NCBI Taxonomy" id="61149"/>
    <lineage>
        <taxon>Eukaryota</taxon>
        <taxon>Viridiplantae</taxon>
        <taxon>Streptophyta</taxon>
        <taxon>Embryophyta</taxon>
        <taxon>Tracheophyta</taxon>
        <taxon>Spermatophyta</taxon>
        <taxon>Magnoliopsida</taxon>
        <taxon>eudicotyledons</taxon>
        <taxon>Gunneridae</taxon>
        <taxon>Pentapetalae</taxon>
        <taxon>rosids</taxon>
        <taxon>fabids</taxon>
        <taxon>Malpighiales</taxon>
        <taxon>Rhizophoraceae</taxon>
        <taxon>Rhizophora</taxon>
    </lineage>
</organism>
<evidence type="ECO:0000313" key="2">
    <source>
        <dbReference type="EMBL" id="MBX71549.1"/>
    </source>
</evidence>
<evidence type="ECO:0000256" key="1">
    <source>
        <dbReference type="SAM" id="Phobius"/>
    </source>
</evidence>
<proteinExistence type="predicted"/>
<reference evidence="2" key="1">
    <citation type="submission" date="2018-02" db="EMBL/GenBank/DDBJ databases">
        <title>Rhizophora mucronata_Transcriptome.</title>
        <authorList>
            <person name="Meera S.P."/>
            <person name="Sreeshan A."/>
            <person name="Augustine A."/>
        </authorList>
    </citation>
    <scope>NUCLEOTIDE SEQUENCE</scope>
    <source>
        <tissue evidence="2">Leaf</tissue>
    </source>
</reference>
<keyword evidence="1" id="KW-1133">Transmembrane helix</keyword>
<dbReference type="AlphaFoldDB" id="A0A2P2QX15"/>
<keyword evidence="1" id="KW-0472">Membrane</keyword>
<dbReference type="EMBL" id="GGEC01091065">
    <property type="protein sequence ID" value="MBX71549.1"/>
    <property type="molecule type" value="Transcribed_RNA"/>
</dbReference>